<comment type="caution">
    <text evidence="2">The sequence shown here is derived from an EMBL/GenBank/DDBJ whole genome shotgun (WGS) entry which is preliminary data.</text>
</comment>
<protein>
    <submittedName>
        <fullName evidence="2">KilA-N domain-containing protein</fullName>
    </submittedName>
</protein>
<sequence length="144" mass="16484">MENLITKEYQGMPFVFREDGYFNMTKAAEKFGKRLDKFFSTDETREYIEALDSISNTTERGELIQTRRGNGGTWAHPKLAIRFVQWLDVRFAVWCDSIIEDILTKKADLTITKPQESATVAASQAGFGLESAVYVVVFLWESPR</sequence>
<dbReference type="SMART" id="SM01252">
    <property type="entry name" value="KilA-N"/>
    <property type="match status" value="1"/>
</dbReference>
<name>A0ABT5IP99_9NEIS</name>
<dbReference type="InterPro" id="IPR017880">
    <property type="entry name" value="KilA_N"/>
</dbReference>
<keyword evidence="3" id="KW-1185">Reference proteome</keyword>
<evidence type="ECO:0000313" key="3">
    <source>
        <dbReference type="Proteomes" id="UP001222030"/>
    </source>
</evidence>
<feature type="domain" description="KilA-N" evidence="1">
    <location>
        <begin position="3"/>
        <end position="102"/>
    </location>
</feature>
<gene>
    <name evidence="2" type="ORF">PQU96_04820</name>
</gene>
<dbReference type="Pfam" id="PF04383">
    <property type="entry name" value="KilA-N"/>
    <property type="match status" value="1"/>
</dbReference>
<dbReference type="SUPFAM" id="SSF54616">
    <property type="entry name" value="DNA-binding domain of Mlu1-box binding protein MBP1"/>
    <property type="match status" value="1"/>
</dbReference>
<accession>A0ABT5IP99</accession>
<dbReference type="PROSITE" id="PS51301">
    <property type="entry name" value="KILA_N"/>
    <property type="match status" value="1"/>
</dbReference>
<proteinExistence type="predicted"/>
<organism evidence="2 3">
    <name type="scientific">Vogesella margarita</name>
    <dbReference type="NCBI Taxonomy" id="2984199"/>
    <lineage>
        <taxon>Bacteria</taxon>
        <taxon>Pseudomonadati</taxon>
        <taxon>Pseudomonadota</taxon>
        <taxon>Betaproteobacteria</taxon>
        <taxon>Neisseriales</taxon>
        <taxon>Chromobacteriaceae</taxon>
        <taxon>Vogesella</taxon>
    </lineage>
</organism>
<reference evidence="2 3" key="1">
    <citation type="submission" date="2023-01" db="EMBL/GenBank/DDBJ databases">
        <title>Novel species of the genus Vogesella isolated from rivers.</title>
        <authorList>
            <person name="Lu H."/>
        </authorList>
    </citation>
    <scope>NUCLEOTIDE SEQUENCE [LARGE SCALE GENOMIC DNA]</scope>
    <source>
        <strain evidence="2 3">LYT5W</strain>
    </source>
</reference>
<dbReference type="Proteomes" id="UP001222030">
    <property type="component" value="Unassembled WGS sequence"/>
</dbReference>
<dbReference type="InterPro" id="IPR036887">
    <property type="entry name" value="HTH_APSES_sf"/>
</dbReference>
<evidence type="ECO:0000259" key="1">
    <source>
        <dbReference type="PROSITE" id="PS51301"/>
    </source>
</evidence>
<dbReference type="RefSeq" id="WP_272771119.1">
    <property type="nucleotide sequence ID" value="NZ_JAQQLE010000003.1"/>
</dbReference>
<evidence type="ECO:0000313" key="2">
    <source>
        <dbReference type="EMBL" id="MDC7713464.1"/>
    </source>
</evidence>
<dbReference type="EMBL" id="JAQQLE010000003">
    <property type="protein sequence ID" value="MDC7713464.1"/>
    <property type="molecule type" value="Genomic_DNA"/>
</dbReference>
<dbReference type="InterPro" id="IPR018004">
    <property type="entry name" value="KilA/APSES_HTH"/>
</dbReference>